<evidence type="ECO:0000313" key="2">
    <source>
        <dbReference type="EMBL" id="DAF49539.1"/>
    </source>
</evidence>
<keyword evidence="2" id="KW-0378">Hydrolase</keyword>
<dbReference type="EMBL" id="BK032584">
    <property type="protein sequence ID" value="DAF49539.1"/>
    <property type="molecule type" value="Genomic_DNA"/>
</dbReference>
<keyword evidence="2" id="KW-0347">Helicase</keyword>
<keyword evidence="2" id="KW-0067">ATP-binding</keyword>
<dbReference type="SMART" id="SM00382">
    <property type="entry name" value="AAA"/>
    <property type="match status" value="1"/>
</dbReference>
<dbReference type="InterPro" id="IPR027417">
    <property type="entry name" value="P-loop_NTPase"/>
</dbReference>
<accession>A0A8S5SFC3</accession>
<sequence>MDIELKCRIQKILDKQKELDIGTRFRITSYSKADIFEMLFMCYKHEVEKRRIPFQDDKDTREKIEKAAKWLTGDYKIGLLLYGSIGSGKSTLGRAIAKLIGILFNSSISSERKGVYRVSALELAKNVTDDPAYFNKLKNQELLFVDDIGTEPASVKSWGNEFSPVTELLYARYDRQLFTIATSNLKDTDFGERYGGRIADRLEEMFERVHYQNKSYRK</sequence>
<keyword evidence="2" id="KW-0547">Nucleotide-binding</keyword>
<dbReference type="Pfam" id="PF00004">
    <property type="entry name" value="AAA"/>
    <property type="match status" value="1"/>
</dbReference>
<dbReference type="Gene3D" id="3.40.50.300">
    <property type="entry name" value="P-loop containing nucleotide triphosphate hydrolases"/>
    <property type="match status" value="1"/>
</dbReference>
<dbReference type="InterPro" id="IPR003959">
    <property type="entry name" value="ATPase_AAA_core"/>
</dbReference>
<protein>
    <submittedName>
        <fullName evidence="2">Replicative helicase</fullName>
    </submittedName>
</protein>
<proteinExistence type="predicted"/>
<dbReference type="SUPFAM" id="SSF52540">
    <property type="entry name" value="P-loop containing nucleoside triphosphate hydrolases"/>
    <property type="match status" value="1"/>
</dbReference>
<dbReference type="CDD" id="cd00009">
    <property type="entry name" value="AAA"/>
    <property type="match status" value="1"/>
</dbReference>
<dbReference type="GO" id="GO:0004386">
    <property type="term" value="F:helicase activity"/>
    <property type="evidence" value="ECO:0007669"/>
    <property type="project" value="UniProtKB-KW"/>
</dbReference>
<dbReference type="GO" id="GO:0016887">
    <property type="term" value="F:ATP hydrolysis activity"/>
    <property type="evidence" value="ECO:0007669"/>
    <property type="project" value="InterPro"/>
</dbReference>
<dbReference type="InterPro" id="IPR003593">
    <property type="entry name" value="AAA+_ATPase"/>
</dbReference>
<dbReference type="GO" id="GO:0005524">
    <property type="term" value="F:ATP binding"/>
    <property type="evidence" value="ECO:0007669"/>
    <property type="project" value="InterPro"/>
</dbReference>
<organism evidence="2">
    <name type="scientific">Siphoviridae sp. ct4085</name>
    <dbReference type="NCBI Taxonomy" id="2827774"/>
    <lineage>
        <taxon>Viruses</taxon>
        <taxon>Duplodnaviria</taxon>
        <taxon>Heunggongvirae</taxon>
        <taxon>Uroviricota</taxon>
        <taxon>Caudoviricetes</taxon>
    </lineage>
</organism>
<name>A0A8S5SFC3_9CAUD</name>
<evidence type="ECO:0000259" key="1">
    <source>
        <dbReference type="SMART" id="SM00382"/>
    </source>
</evidence>
<feature type="domain" description="AAA+ ATPase" evidence="1">
    <location>
        <begin position="75"/>
        <end position="204"/>
    </location>
</feature>
<reference evidence="2" key="1">
    <citation type="journal article" date="2021" name="Proc. Natl. Acad. Sci. U.S.A.">
        <title>A Catalog of Tens of Thousands of Viruses from Human Metagenomes Reveals Hidden Associations with Chronic Diseases.</title>
        <authorList>
            <person name="Tisza M.J."/>
            <person name="Buck C.B."/>
        </authorList>
    </citation>
    <scope>NUCLEOTIDE SEQUENCE</scope>
    <source>
        <strain evidence="2">Ct4085</strain>
    </source>
</reference>